<comment type="caution">
    <text evidence="2">The sequence shown here is derived from an EMBL/GenBank/DDBJ whole genome shotgun (WGS) entry which is preliminary data.</text>
</comment>
<dbReference type="Pfam" id="PF00149">
    <property type="entry name" value="Metallophos"/>
    <property type="match status" value="1"/>
</dbReference>
<evidence type="ECO:0000313" key="3">
    <source>
        <dbReference type="Proteomes" id="UP000554482"/>
    </source>
</evidence>
<dbReference type="GO" id="GO:0016787">
    <property type="term" value="F:hydrolase activity"/>
    <property type="evidence" value="ECO:0007669"/>
    <property type="project" value="InterPro"/>
</dbReference>
<proteinExistence type="predicted"/>
<feature type="domain" description="Calcineurin-like phosphoesterase" evidence="1">
    <location>
        <begin position="63"/>
        <end position="242"/>
    </location>
</feature>
<dbReference type="PANTHER" id="PTHR47680">
    <property type="entry name" value="SHEWANELLA-LIKE PROTEIN PHOSPHATASE 2"/>
    <property type="match status" value="1"/>
</dbReference>
<dbReference type="PANTHER" id="PTHR47680:SF2">
    <property type="entry name" value="SHEWANELLA-LIKE PROTEIN PHOSPHATASE 2"/>
    <property type="match status" value="1"/>
</dbReference>
<dbReference type="AlphaFoldDB" id="A0A7J6VRG2"/>
<dbReference type="InterPro" id="IPR004843">
    <property type="entry name" value="Calcineurin-like_PHP"/>
</dbReference>
<dbReference type="Proteomes" id="UP000554482">
    <property type="component" value="Unassembled WGS sequence"/>
</dbReference>
<dbReference type="InterPro" id="IPR029052">
    <property type="entry name" value="Metallo-depent_PP-like"/>
</dbReference>
<dbReference type="SUPFAM" id="SSF56300">
    <property type="entry name" value="Metallo-dependent phosphatases"/>
    <property type="match status" value="1"/>
</dbReference>
<sequence>MEVENKNTSSFSTICADLPNHLSNFIDTFVDFTVSGGLFLLPPPSQEQQLPIPLTRCPSPPNRLVAIGDLHGDLDKSKQALRIAGLIDPLTDRWIGGDTTVVQIGDVLDRGGDELKILYFLEKLKREAFRCGGSIITMIGNHEIMNIDGDFRYITPSGLHEFKAWADWFQIGIAMKNLCGGSMENNMFQGIPFTFPRMRKEFHEGMRARIAALRPNGPISTRFLSGNPTALVVGDSVFVHGGLLQDHVSYGLERINEEVRDWINGLKGRVSPHFVRGRNSVVWLRKFSGQGVVMDCLSLLHEKNTLLGKKKINLIHHFLEFQIHAGLTEKFIRDHCELTCSCPSVLPDFYSIGRNTKNVFIGWGNRCGRLGVSDGSLYFSQMTETGRSHEVIVFVYPYFLPAWPTCVSGIKNTS</sequence>
<name>A0A7J6VRG2_THATH</name>
<evidence type="ECO:0000313" key="2">
    <source>
        <dbReference type="EMBL" id="KAF5186780.1"/>
    </source>
</evidence>
<evidence type="ECO:0000259" key="1">
    <source>
        <dbReference type="Pfam" id="PF00149"/>
    </source>
</evidence>
<gene>
    <name evidence="2" type="ORF">FRX31_023635</name>
</gene>
<dbReference type="Gene3D" id="3.60.21.10">
    <property type="match status" value="1"/>
</dbReference>
<dbReference type="OrthoDB" id="5976022at2759"/>
<keyword evidence="3" id="KW-1185">Reference proteome</keyword>
<accession>A0A7J6VRG2</accession>
<reference evidence="2 3" key="1">
    <citation type="submission" date="2020-06" db="EMBL/GenBank/DDBJ databases">
        <title>Transcriptomic and genomic resources for Thalictrum thalictroides and T. hernandezii: Facilitating candidate gene discovery in an emerging model plant lineage.</title>
        <authorList>
            <person name="Arias T."/>
            <person name="Riano-Pachon D.M."/>
            <person name="Di Stilio V.S."/>
        </authorList>
    </citation>
    <scope>NUCLEOTIDE SEQUENCE [LARGE SCALE GENOMIC DNA]</scope>
    <source>
        <strain evidence="3">cv. WT478/WT964</strain>
        <tissue evidence="2">Leaves</tissue>
    </source>
</reference>
<protein>
    <submittedName>
        <fullName evidence="2">Shewanella-like protein phosphatase</fullName>
    </submittedName>
</protein>
<dbReference type="EMBL" id="JABWDY010028848">
    <property type="protein sequence ID" value="KAF5186780.1"/>
    <property type="molecule type" value="Genomic_DNA"/>
</dbReference>
<organism evidence="2 3">
    <name type="scientific">Thalictrum thalictroides</name>
    <name type="common">Rue-anemone</name>
    <name type="synonym">Anemone thalictroides</name>
    <dbReference type="NCBI Taxonomy" id="46969"/>
    <lineage>
        <taxon>Eukaryota</taxon>
        <taxon>Viridiplantae</taxon>
        <taxon>Streptophyta</taxon>
        <taxon>Embryophyta</taxon>
        <taxon>Tracheophyta</taxon>
        <taxon>Spermatophyta</taxon>
        <taxon>Magnoliopsida</taxon>
        <taxon>Ranunculales</taxon>
        <taxon>Ranunculaceae</taxon>
        <taxon>Thalictroideae</taxon>
        <taxon>Thalictrum</taxon>
    </lineage>
</organism>